<proteinExistence type="predicted"/>
<dbReference type="RefSeq" id="WP_248631295.1">
    <property type="nucleotide sequence ID" value="NZ_JALPTH010000001.1"/>
</dbReference>
<dbReference type="Proteomes" id="UP001522868">
    <property type="component" value="Unassembled WGS sequence"/>
</dbReference>
<gene>
    <name evidence="1" type="ORF">M1O15_01515</name>
</gene>
<organism evidence="1 2">
    <name type="scientific">Streptomyces lichenis</name>
    <dbReference type="NCBI Taxonomy" id="2306967"/>
    <lineage>
        <taxon>Bacteria</taxon>
        <taxon>Bacillati</taxon>
        <taxon>Actinomycetota</taxon>
        <taxon>Actinomycetes</taxon>
        <taxon>Kitasatosporales</taxon>
        <taxon>Streptomycetaceae</taxon>
        <taxon>Streptomyces</taxon>
    </lineage>
</organism>
<accession>A0ABT0I474</accession>
<sequence>MGGNAGQPRARWWERGAAALLGFVVLTASAVFSVVGSAGAAQAAPAPPGGKRNWVVSVGGLATGSQPEDEDNWVRLGYYRFAADGTVTTDFWYWTEKANPMREDAMRADCGAPEVPNCSVRTVAGFRGAPAGSYTGVYDSTADGRLRVTWTGGASVGRPSGRALTEYWNVQSGLASGGVARITSPTYYGRTTSVTMPGDEDPFSDYGATFGVGYGSNHSLDSGSRVGVDTLLTDPAYSTQMYKGAYVRAAGAGVGREGTGGDWTFSRIGGTNDKPWRRCASGACMGFLQQGAGTCRKAWQDQDAPATRVRYIGEVGDGRRNTEEYWCQGLAGKPVDGKCYLHNSHPRPMLQVIDDAGRFQGWVGAEAFTHVKTDTGKPSNDWNGYYYGVFDMVSVPALKPVLVEPPDPPESTDFTVSHGASTATGKLTWLNRSVTFETDNKVVSGCRKLLMRATGADGSTQDRSSSPLCTATTRAWDDLFDFSTVPGGVTRVDITYLASGNGTDPYVAKDAEVCTRTRCVNGPPPA</sequence>
<evidence type="ECO:0000313" key="1">
    <source>
        <dbReference type="EMBL" id="MCK8676113.1"/>
    </source>
</evidence>
<evidence type="ECO:0000313" key="2">
    <source>
        <dbReference type="Proteomes" id="UP001522868"/>
    </source>
</evidence>
<protein>
    <submittedName>
        <fullName evidence="1">Uncharacterized protein</fullName>
    </submittedName>
</protein>
<dbReference type="EMBL" id="JALPTH010000001">
    <property type="protein sequence ID" value="MCK8676113.1"/>
    <property type="molecule type" value="Genomic_DNA"/>
</dbReference>
<keyword evidence="2" id="KW-1185">Reference proteome</keyword>
<reference evidence="1 2" key="1">
    <citation type="submission" date="2022-04" db="EMBL/GenBank/DDBJ databases">
        <title>Streptomyces sp. nov. LCR6-01 isolated from Lichen of Dirinaria sp.</title>
        <authorList>
            <person name="Kanchanasin P."/>
            <person name="Tanasupawat S."/>
            <person name="Phongsopitanun W."/>
        </authorList>
    </citation>
    <scope>NUCLEOTIDE SEQUENCE [LARGE SCALE GENOMIC DNA]</scope>
    <source>
        <strain evidence="1 2">LCR6-01</strain>
    </source>
</reference>
<comment type="caution">
    <text evidence="1">The sequence shown here is derived from an EMBL/GenBank/DDBJ whole genome shotgun (WGS) entry which is preliminary data.</text>
</comment>
<name>A0ABT0I474_9ACTN</name>